<evidence type="ECO:0000313" key="2">
    <source>
        <dbReference type="Proteomes" id="UP000199651"/>
    </source>
</evidence>
<dbReference type="Proteomes" id="UP000199651">
    <property type="component" value="Unassembled WGS sequence"/>
</dbReference>
<name>A0A1H0FP46_9PSEU</name>
<gene>
    <name evidence="1" type="ORF">SAMN05192558_101446</name>
</gene>
<dbReference type="AlphaFoldDB" id="A0A1H0FP46"/>
<organism evidence="1 2">
    <name type="scientific">Actinokineospora alba</name>
    <dbReference type="NCBI Taxonomy" id="504798"/>
    <lineage>
        <taxon>Bacteria</taxon>
        <taxon>Bacillati</taxon>
        <taxon>Actinomycetota</taxon>
        <taxon>Actinomycetes</taxon>
        <taxon>Pseudonocardiales</taxon>
        <taxon>Pseudonocardiaceae</taxon>
        <taxon>Actinokineospora</taxon>
    </lineage>
</organism>
<accession>A0A1H0FP46</accession>
<dbReference type="EMBL" id="FNJB01000001">
    <property type="protein sequence ID" value="SDN96249.1"/>
    <property type="molecule type" value="Genomic_DNA"/>
</dbReference>
<sequence length="64" mass="6368">MLAGQATDAADLASLLDMLGLSAAEGLVPPADRPAPVIPPARRSVAERQAARALASTLLGPAGH</sequence>
<reference evidence="2" key="1">
    <citation type="submission" date="2016-10" db="EMBL/GenBank/DDBJ databases">
        <authorList>
            <person name="Varghese N."/>
            <person name="Submissions S."/>
        </authorList>
    </citation>
    <scope>NUCLEOTIDE SEQUENCE [LARGE SCALE GENOMIC DNA]</scope>
    <source>
        <strain evidence="2">IBRC-M 10655</strain>
    </source>
</reference>
<protein>
    <submittedName>
        <fullName evidence="1">Uncharacterized protein</fullName>
    </submittedName>
</protein>
<evidence type="ECO:0000313" key="1">
    <source>
        <dbReference type="EMBL" id="SDN96249.1"/>
    </source>
</evidence>
<dbReference type="STRING" id="504798.SAMN05421871_103425"/>
<proteinExistence type="predicted"/>
<keyword evidence="2" id="KW-1185">Reference proteome</keyword>